<evidence type="ECO:0000256" key="1">
    <source>
        <dbReference type="SAM" id="MobiDB-lite"/>
    </source>
</evidence>
<dbReference type="Proteomes" id="UP001292094">
    <property type="component" value="Unassembled WGS sequence"/>
</dbReference>
<feature type="region of interest" description="Disordered" evidence="1">
    <location>
        <begin position="1"/>
        <end position="72"/>
    </location>
</feature>
<sequence length="72" mass="8835">MKVKWRNNGGVKDGMEEENRLSEEERARNQEKKGMEEENRLSEKERARNRKKKRKEFEEIGEYFMRRSKEGN</sequence>
<accession>A0AAE1NT24</accession>
<reference evidence="2" key="1">
    <citation type="submission" date="2023-11" db="EMBL/GenBank/DDBJ databases">
        <title>Genome assemblies of two species of porcelain crab, Petrolisthes cinctipes and Petrolisthes manimaculis (Anomura: Porcellanidae).</title>
        <authorList>
            <person name="Angst P."/>
        </authorList>
    </citation>
    <scope>NUCLEOTIDE SEQUENCE</scope>
    <source>
        <strain evidence="2">PB745_02</strain>
        <tissue evidence="2">Gill</tissue>
    </source>
</reference>
<protein>
    <submittedName>
        <fullName evidence="2">Uncharacterized protein</fullName>
    </submittedName>
</protein>
<keyword evidence="3" id="KW-1185">Reference proteome</keyword>
<dbReference type="AlphaFoldDB" id="A0AAE1NT24"/>
<organism evidence="2 3">
    <name type="scientific">Petrolisthes manimaculis</name>
    <dbReference type="NCBI Taxonomy" id="1843537"/>
    <lineage>
        <taxon>Eukaryota</taxon>
        <taxon>Metazoa</taxon>
        <taxon>Ecdysozoa</taxon>
        <taxon>Arthropoda</taxon>
        <taxon>Crustacea</taxon>
        <taxon>Multicrustacea</taxon>
        <taxon>Malacostraca</taxon>
        <taxon>Eumalacostraca</taxon>
        <taxon>Eucarida</taxon>
        <taxon>Decapoda</taxon>
        <taxon>Pleocyemata</taxon>
        <taxon>Anomura</taxon>
        <taxon>Galatheoidea</taxon>
        <taxon>Porcellanidae</taxon>
        <taxon>Petrolisthes</taxon>
    </lineage>
</organism>
<gene>
    <name evidence="2" type="ORF">Pmani_032483</name>
</gene>
<comment type="caution">
    <text evidence="2">The sequence shown here is derived from an EMBL/GenBank/DDBJ whole genome shotgun (WGS) entry which is preliminary data.</text>
</comment>
<evidence type="ECO:0000313" key="3">
    <source>
        <dbReference type="Proteomes" id="UP001292094"/>
    </source>
</evidence>
<proteinExistence type="predicted"/>
<name>A0AAE1NT24_9EUCA</name>
<evidence type="ECO:0000313" key="2">
    <source>
        <dbReference type="EMBL" id="KAK4294929.1"/>
    </source>
</evidence>
<feature type="compositionally biased region" description="Basic and acidic residues" evidence="1">
    <location>
        <begin position="13"/>
        <end position="46"/>
    </location>
</feature>
<dbReference type="EMBL" id="JAWZYT010004177">
    <property type="protein sequence ID" value="KAK4294929.1"/>
    <property type="molecule type" value="Genomic_DNA"/>
</dbReference>